<feature type="domain" description="AB hydrolase-1" evidence="3">
    <location>
        <begin position="122"/>
        <end position="386"/>
    </location>
</feature>
<dbReference type="InterPro" id="IPR029058">
    <property type="entry name" value="AB_hydrolase_fold"/>
</dbReference>
<dbReference type="GO" id="GO:0051792">
    <property type="term" value="P:medium-chain fatty acid biosynthetic process"/>
    <property type="evidence" value="ECO:0007669"/>
    <property type="project" value="TreeGrafter"/>
</dbReference>
<dbReference type="PANTHER" id="PTHR10794">
    <property type="entry name" value="ABHYDROLASE DOMAIN-CONTAINING PROTEIN"/>
    <property type="match status" value="1"/>
</dbReference>
<dbReference type="InterPro" id="IPR012020">
    <property type="entry name" value="ABHD4"/>
</dbReference>
<organism evidence="4 5">
    <name type="scientific">Trichoderma cornu-damae</name>
    <dbReference type="NCBI Taxonomy" id="654480"/>
    <lineage>
        <taxon>Eukaryota</taxon>
        <taxon>Fungi</taxon>
        <taxon>Dikarya</taxon>
        <taxon>Ascomycota</taxon>
        <taxon>Pezizomycotina</taxon>
        <taxon>Sordariomycetes</taxon>
        <taxon>Hypocreomycetidae</taxon>
        <taxon>Hypocreales</taxon>
        <taxon>Hypocreaceae</taxon>
        <taxon>Trichoderma</taxon>
    </lineage>
</organism>
<dbReference type="InterPro" id="IPR050960">
    <property type="entry name" value="AB_hydrolase_4_sf"/>
</dbReference>
<dbReference type="GO" id="GO:0008126">
    <property type="term" value="F:acetylesterase activity"/>
    <property type="evidence" value="ECO:0007669"/>
    <property type="project" value="TreeGrafter"/>
</dbReference>
<comment type="similarity">
    <text evidence="1">Belongs to the AB hydrolase superfamily. AB hydrolase 4 family.</text>
</comment>
<dbReference type="AlphaFoldDB" id="A0A9P8QRY0"/>
<sequence>MEWFGRAKIEFTHAPSPRTIREKDGHETDLLKICESNTPPCQLNPLLFNGHVQTMWTAAKPHGPLVYYRRKVFQAEHQAYEGTFAVDFVVQPHDGRDEGLPPRTVYYSDEDFASIGSDDGRPMLVVLHGLSGGSHEVYLRHTIAPLPERGWEICVVNSRGCAGSKITSGILYNARATWDVRQASGLSSVVKWLRTTFPNRPLFGIGFSLGANILTNYCGEEGSDCLLKAAIACSNPFNLDIASKTMSNTLIGREVYLRVMGTSMKALIDRHRKELKQYTSLDLAAIANTTYLNEFDREIQLVYLYTNGIIHVDVRSRLVRCPTWGYPTESAYYRDASSSDAVLSIKIPFLAISATDDPIAVKAAIPFEEFRQNPNTILLTTSLGGHLCWFETGGSRWHPRPVCNFLNHMAFKVDLDNLAPMDYPPKVKSFSGSDYDPMRRKMNIVRS</sequence>
<dbReference type="GO" id="GO:0047372">
    <property type="term" value="F:monoacylglycerol lipase activity"/>
    <property type="evidence" value="ECO:0007669"/>
    <property type="project" value="TreeGrafter"/>
</dbReference>
<reference evidence="4" key="1">
    <citation type="submission" date="2021-08" db="EMBL/GenBank/DDBJ databases">
        <title>Chromosome-Level Trichoderma cornu-damae using Hi-C Data.</title>
        <authorList>
            <person name="Kim C.S."/>
        </authorList>
    </citation>
    <scope>NUCLEOTIDE SEQUENCE</scope>
    <source>
        <strain evidence="4">KA19-0412C</strain>
    </source>
</reference>
<dbReference type="SUPFAM" id="SSF53474">
    <property type="entry name" value="alpha/beta-Hydrolases"/>
    <property type="match status" value="1"/>
</dbReference>
<protein>
    <recommendedName>
        <fullName evidence="3">AB hydrolase-1 domain-containing protein</fullName>
    </recommendedName>
</protein>
<feature type="active site" description="Charge relay system" evidence="2">
    <location>
        <position position="357"/>
    </location>
</feature>
<feature type="active site" description="Charge relay system" evidence="2">
    <location>
        <position position="208"/>
    </location>
</feature>
<comment type="caution">
    <text evidence="4">The sequence shown here is derived from an EMBL/GenBank/DDBJ whole genome shotgun (WGS) entry which is preliminary data.</text>
</comment>
<dbReference type="EMBL" id="JAIWOZ010000001">
    <property type="protein sequence ID" value="KAH6611225.1"/>
    <property type="molecule type" value="Genomic_DNA"/>
</dbReference>
<dbReference type="PIRSF" id="PIRSF005211">
    <property type="entry name" value="Ab_hydro_YheT"/>
    <property type="match status" value="1"/>
</dbReference>
<dbReference type="PANTHER" id="PTHR10794:SF63">
    <property type="entry name" value="ALPHA_BETA HYDROLASE 1, ISOFORM A"/>
    <property type="match status" value="1"/>
</dbReference>
<evidence type="ECO:0000313" key="4">
    <source>
        <dbReference type="EMBL" id="KAH6611225.1"/>
    </source>
</evidence>
<evidence type="ECO:0000256" key="2">
    <source>
        <dbReference type="PIRSR" id="PIRSR005211-1"/>
    </source>
</evidence>
<dbReference type="GO" id="GO:0051793">
    <property type="term" value="P:medium-chain fatty acid catabolic process"/>
    <property type="evidence" value="ECO:0007669"/>
    <property type="project" value="TreeGrafter"/>
</dbReference>
<evidence type="ECO:0000256" key="1">
    <source>
        <dbReference type="ARBA" id="ARBA00010884"/>
    </source>
</evidence>
<gene>
    <name evidence="4" type="ORF">Trco_001245</name>
</gene>
<dbReference type="Pfam" id="PF00561">
    <property type="entry name" value="Abhydrolase_1"/>
    <property type="match status" value="1"/>
</dbReference>
<evidence type="ECO:0000259" key="3">
    <source>
        <dbReference type="Pfam" id="PF00561"/>
    </source>
</evidence>
<proteinExistence type="inferred from homology"/>
<accession>A0A9P8QRY0</accession>
<dbReference type="InterPro" id="IPR000073">
    <property type="entry name" value="AB_hydrolase_1"/>
</dbReference>
<dbReference type="Proteomes" id="UP000827724">
    <property type="component" value="Unassembled WGS sequence"/>
</dbReference>
<dbReference type="OrthoDB" id="5954035at2759"/>
<feature type="active site" description="Charge relay system" evidence="2">
    <location>
        <position position="386"/>
    </location>
</feature>
<evidence type="ECO:0000313" key="5">
    <source>
        <dbReference type="Proteomes" id="UP000827724"/>
    </source>
</evidence>
<keyword evidence="5" id="KW-1185">Reference proteome</keyword>
<name>A0A9P8QRY0_9HYPO</name>
<dbReference type="Gene3D" id="3.40.50.1820">
    <property type="entry name" value="alpha/beta hydrolase"/>
    <property type="match status" value="1"/>
</dbReference>